<dbReference type="InterPro" id="IPR036390">
    <property type="entry name" value="WH_DNA-bd_sf"/>
</dbReference>
<dbReference type="NCBIfam" id="TIGR00331">
    <property type="entry name" value="hrcA"/>
    <property type="match status" value="1"/>
</dbReference>
<comment type="similarity">
    <text evidence="5">Belongs to the HrcA family.</text>
</comment>
<dbReference type="InterPro" id="IPR005104">
    <property type="entry name" value="WHTH_HrcA_DNA-bd"/>
</dbReference>
<evidence type="ECO:0000256" key="1">
    <source>
        <dbReference type="ARBA" id="ARBA00022491"/>
    </source>
</evidence>
<evidence type="ECO:0000256" key="3">
    <source>
        <dbReference type="ARBA" id="ARBA00023016"/>
    </source>
</evidence>
<protein>
    <recommendedName>
        <fullName evidence="5">Heat-inducible transcription repressor HrcA</fullName>
    </recommendedName>
</protein>
<dbReference type="Gene3D" id="1.10.10.10">
    <property type="entry name" value="Winged helix-like DNA-binding domain superfamily/Winged helix DNA-binding domain"/>
    <property type="match status" value="1"/>
</dbReference>
<dbReference type="SUPFAM" id="SSF55781">
    <property type="entry name" value="GAF domain-like"/>
    <property type="match status" value="1"/>
</dbReference>
<dbReference type="PANTHER" id="PTHR34824">
    <property type="entry name" value="HEAT-INDUCIBLE TRANSCRIPTION REPRESSOR HRCA"/>
    <property type="match status" value="1"/>
</dbReference>
<organism evidence="8 9">
    <name type="scientific">Alkalicoccobacillus plakortidis</name>
    <dbReference type="NCBI Taxonomy" id="444060"/>
    <lineage>
        <taxon>Bacteria</taxon>
        <taxon>Bacillati</taxon>
        <taxon>Bacillota</taxon>
        <taxon>Bacilli</taxon>
        <taxon>Bacillales</taxon>
        <taxon>Bacillaceae</taxon>
        <taxon>Alkalicoccobacillus</taxon>
    </lineage>
</organism>
<dbReference type="InterPro" id="IPR021153">
    <property type="entry name" value="HrcA_C"/>
</dbReference>
<dbReference type="InterPro" id="IPR023120">
    <property type="entry name" value="WHTH_transcript_rep_HrcA_IDD"/>
</dbReference>
<evidence type="ECO:0000256" key="2">
    <source>
        <dbReference type="ARBA" id="ARBA00023015"/>
    </source>
</evidence>
<evidence type="ECO:0000313" key="8">
    <source>
        <dbReference type="EMBL" id="MCM2677863.1"/>
    </source>
</evidence>
<evidence type="ECO:0000256" key="5">
    <source>
        <dbReference type="HAMAP-Rule" id="MF_00081"/>
    </source>
</evidence>
<dbReference type="Proteomes" id="UP001203665">
    <property type="component" value="Unassembled WGS sequence"/>
</dbReference>
<keyword evidence="3 5" id="KW-0346">Stress response</keyword>
<feature type="domain" description="Heat-inducible transcription repressor HrcA C-terminal" evidence="6">
    <location>
        <begin position="104"/>
        <end position="322"/>
    </location>
</feature>
<comment type="caution">
    <text evidence="8">The sequence shown here is derived from an EMBL/GenBank/DDBJ whole genome shotgun (WGS) entry which is preliminary data.</text>
</comment>
<evidence type="ECO:0000259" key="6">
    <source>
        <dbReference type="Pfam" id="PF01628"/>
    </source>
</evidence>
<gene>
    <name evidence="5 8" type="primary">hrcA</name>
    <name evidence="8" type="ORF">NDM98_22250</name>
</gene>
<dbReference type="Pfam" id="PF03444">
    <property type="entry name" value="WHD_HrcA"/>
    <property type="match status" value="1"/>
</dbReference>
<evidence type="ECO:0000313" key="9">
    <source>
        <dbReference type="Proteomes" id="UP001203665"/>
    </source>
</evidence>
<proteinExistence type="inferred from homology"/>
<dbReference type="RefSeq" id="WP_251611654.1">
    <property type="nucleotide sequence ID" value="NZ_JAMQJY010000006.1"/>
</dbReference>
<reference evidence="8" key="1">
    <citation type="submission" date="2022-06" db="EMBL/GenBank/DDBJ databases">
        <title>Alkalicoccobacillus porphyridii sp. nov., isolated from a marine red alga, Porphyridium purpureum and reclassification of Shouchella plakortidis and Shouchella gibsonii as Alkalicoccobacillus plakortidis comb. nov. and Alkalicoccobacillus gibsonii comb. nov.</title>
        <authorList>
            <person name="Kim K.H."/>
            <person name="Lee J.K."/>
            <person name="Han D.M."/>
            <person name="Baek J.H."/>
            <person name="Jeon C.O."/>
        </authorList>
    </citation>
    <scope>NUCLEOTIDE SEQUENCE</scope>
    <source>
        <strain evidence="8">DSM 19153</strain>
    </source>
</reference>
<comment type="function">
    <text evidence="5">Negative regulator of class I heat shock genes (grpE-dnaK-dnaJ and groELS operons). Prevents heat-shock induction of these operons.</text>
</comment>
<dbReference type="SUPFAM" id="SSF46785">
    <property type="entry name" value="Winged helix' DNA-binding domain"/>
    <property type="match status" value="1"/>
</dbReference>
<feature type="domain" description="Winged helix-turn-helix transcription repressor HrcA DNA-binding" evidence="7">
    <location>
        <begin position="1"/>
        <end position="72"/>
    </location>
</feature>
<name>A0ABT0XR62_9BACI</name>
<dbReference type="Gene3D" id="3.30.390.60">
    <property type="entry name" value="Heat-inducible transcription repressor hrca homolog, domain 3"/>
    <property type="match status" value="1"/>
</dbReference>
<accession>A0ABT0XR62</accession>
<evidence type="ECO:0000256" key="4">
    <source>
        <dbReference type="ARBA" id="ARBA00023163"/>
    </source>
</evidence>
<dbReference type="InterPro" id="IPR036388">
    <property type="entry name" value="WH-like_DNA-bd_sf"/>
</dbReference>
<keyword evidence="9" id="KW-1185">Reference proteome</keyword>
<keyword evidence="4 5" id="KW-0804">Transcription</keyword>
<dbReference type="EMBL" id="JAMQJY010000006">
    <property type="protein sequence ID" value="MCM2677863.1"/>
    <property type="molecule type" value="Genomic_DNA"/>
</dbReference>
<dbReference type="Gene3D" id="3.30.450.40">
    <property type="match status" value="1"/>
</dbReference>
<dbReference type="PANTHER" id="PTHR34824:SF1">
    <property type="entry name" value="HEAT-INDUCIBLE TRANSCRIPTION REPRESSOR HRCA"/>
    <property type="match status" value="1"/>
</dbReference>
<dbReference type="InterPro" id="IPR029016">
    <property type="entry name" value="GAF-like_dom_sf"/>
</dbReference>
<dbReference type="PIRSF" id="PIRSF005485">
    <property type="entry name" value="HrcA"/>
    <property type="match status" value="1"/>
</dbReference>
<evidence type="ECO:0000259" key="7">
    <source>
        <dbReference type="Pfam" id="PF03444"/>
    </source>
</evidence>
<sequence>MLTERQLSILSAIVDEYIRSAEPVGSRSISKRHDISFSPATIRNDMSDLEELGFLEKPHSSAGRIPSQKGYRFYVDHLLMPHRLTVKEKESIHTVFSSQAQELEEMFRQSARILSEMTSYISIVLGPEMEDARLRSVQIVPLSSEKAILILVSTTGHVENQMLHLSESVGPADLERVVNIMNKRLMGIPLYQLQSAIQTEMAHVMREHVTAYDSLLESLQLSFAIERPHKVFYSGKTNILNQPEFRDLDKVRLLFNVLEEDQSMHQLLRTQETGLQVKIGHENNLEAFDDCSMITADYSIGNQHVGTIGIIGPTRMEYHRAIKVVDYLSKDLTRLLTKLYQ</sequence>
<keyword evidence="2 5" id="KW-0805">Transcription regulation</keyword>
<keyword evidence="1 5" id="KW-0678">Repressor</keyword>
<dbReference type="InterPro" id="IPR002571">
    <property type="entry name" value="HrcA"/>
</dbReference>
<dbReference type="Pfam" id="PF01628">
    <property type="entry name" value="HrcA"/>
    <property type="match status" value="1"/>
</dbReference>
<dbReference type="HAMAP" id="MF_00081">
    <property type="entry name" value="HrcA"/>
    <property type="match status" value="1"/>
</dbReference>